<gene>
    <name evidence="5" type="ORF">HY912_10460</name>
</gene>
<dbReference type="PROSITE" id="PS51257">
    <property type="entry name" value="PROKAR_LIPOPROTEIN"/>
    <property type="match status" value="1"/>
</dbReference>
<evidence type="ECO:0000313" key="5">
    <source>
        <dbReference type="EMBL" id="MBI5249905.1"/>
    </source>
</evidence>
<evidence type="ECO:0000256" key="2">
    <source>
        <dbReference type="ARBA" id="ARBA00022729"/>
    </source>
</evidence>
<dbReference type="Proteomes" id="UP000807825">
    <property type="component" value="Unassembled WGS sequence"/>
</dbReference>
<dbReference type="AlphaFoldDB" id="A0A9D6V0P2"/>
<keyword evidence="2 3" id="KW-0732">Signal</keyword>
<evidence type="ECO:0000256" key="3">
    <source>
        <dbReference type="SAM" id="SignalP"/>
    </source>
</evidence>
<dbReference type="EMBL" id="JACRDE010000281">
    <property type="protein sequence ID" value="MBI5249905.1"/>
    <property type="molecule type" value="Genomic_DNA"/>
</dbReference>
<dbReference type="PANTHER" id="PTHR30483:SF6">
    <property type="entry name" value="PERIPLASMIC BINDING PROTEIN OF ABC TRANSPORTER FOR NATURAL AMINO ACIDS"/>
    <property type="match status" value="1"/>
</dbReference>
<sequence length="386" mass="41233">MKIFRSALAMSLALVSCQAWAQDTVHIGILLPMSGSFAAGGHSLWEGIKIANKMEPTVLGRSVELKLADTKSDTVEATTAAFSLTEKAGVAAIIGEMVSSNTIAAAFHAERRRIPLVTPTATSGMVTSGKTYVFRICPVDDEQARVAADLALHNLGARTAALICDISQEYSVGLAACFRNEFNRAGGSTVVETRIRTGDRDFTAQINRIKAASPDVIYAPVYYMECGLMAQQARLMGVDAPIIAGDAVEAPELVKFGGRSVENLLFTSHFHEDSLDTEIGKKFRNIFLEETGKRPQASESLGAEAYLVVLDAIRRAGSVNPEMIREALATISNDGGFTSTMLIRTGGNGPLPVLVNEIKNGKFVCVSPPVLELGAGKLRLSDRVSP</sequence>
<dbReference type="SUPFAM" id="SSF53822">
    <property type="entry name" value="Periplasmic binding protein-like I"/>
    <property type="match status" value="1"/>
</dbReference>
<dbReference type="PANTHER" id="PTHR30483">
    <property type="entry name" value="LEUCINE-SPECIFIC-BINDING PROTEIN"/>
    <property type="match status" value="1"/>
</dbReference>
<organism evidence="5 6">
    <name type="scientific">Desulfomonile tiedjei</name>
    <dbReference type="NCBI Taxonomy" id="2358"/>
    <lineage>
        <taxon>Bacteria</taxon>
        <taxon>Pseudomonadati</taxon>
        <taxon>Thermodesulfobacteriota</taxon>
        <taxon>Desulfomonilia</taxon>
        <taxon>Desulfomonilales</taxon>
        <taxon>Desulfomonilaceae</taxon>
        <taxon>Desulfomonile</taxon>
    </lineage>
</organism>
<dbReference type="InterPro" id="IPR028082">
    <property type="entry name" value="Peripla_BP_I"/>
</dbReference>
<dbReference type="InterPro" id="IPR051010">
    <property type="entry name" value="BCAA_transport"/>
</dbReference>
<evidence type="ECO:0000256" key="1">
    <source>
        <dbReference type="ARBA" id="ARBA00010062"/>
    </source>
</evidence>
<evidence type="ECO:0000259" key="4">
    <source>
        <dbReference type="Pfam" id="PF13458"/>
    </source>
</evidence>
<dbReference type="Pfam" id="PF13458">
    <property type="entry name" value="Peripla_BP_6"/>
    <property type="match status" value="1"/>
</dbReference>
<dbReference type="InterPro" id="IPR028081">
    <property type="entry name" value="Leu-bd"/>
</dbReference>
<name>A0A9D6V0P2_9BACT</name>
<feature type="domain" description="Leucine-binding protein" evidence="4">
    <location>
        <begin position="24"/>
        <end position="360"/>
    </location>
</feature>
<evidence type="ECO:0000313" key="6">
    <source>
        <dbReference type="Proteomes" id="UP000807825"/>
    </source>
</evidence>
<proteinExistence type="inferred from homology"/>
<accession>A0A9D6V0P2</accession>
<comment type="caution">
    <text evidence="5">The sequence shown here is derived from an EMBL/GenBank/DDBJ whole genome shotgun (WGS) entry which is preliminary data.</text>
</comment>
<protein>
    <submittedName>
        <fullName evidence="5">ABC transporter substrate-binding protein</fullName>
    </submittedName>
</protein>
<comment type="similarity">
    <text evidence="1">Belongs to the leucine-binding protein family.</text>
</comment>
<feature type="signal peptide" evidence="3">
    <location>
        <begin position="1"/>
        <end position="21"/>
    </location>
</feature>
<dbReference type="Gene3D" id="3.40.50.2300">
    <property type="match status" value="2"/>
</dbReference>
<feature type="chain" id="PRO_5039220621" evidence="3">
    <location>
        <begin position="22"/>
        <end position="386"/>
    </location>
</feature>
<reference evidence="5" key="1">
    <citation type="submission" date="2020-07" db="EMBL/GenBank/DDBJ databases">
        <title>Huge and variable diversity of episymbiotic CPR bacteria and DPANN archaea in groundwater ecosystems.</title>
        <authorList>
            <person name="He C.Y."/>
            <person name="Keren R."/>
            <person name="Whittaker M."/>
            <person name="Farag I.F."/>
            <person name="Doudna J."/>
            <person name="Cate J.H.D."/>
            <person name="Banfield J.F."/>
        </authorList>
    </citation>
    <scope>NUCLEOTIDE SEQUENCE</scope>
    <source>
        <strain evidence="5">NC_groundwater_1664_Pr3_B-0.1um_52_9</strain>
    </source>
</reference>
<dbReference type="CDD" id="cd06347">
    <property type="entry name" value="PBP1_ABC_LivK_ligand_binding-like"/>
    <property type="match status" value="1"/>
</dbReference>